<evidence type="ECO:0000256" key="1">
    <source>
        <dbReference type="ARBA" id="ARBA00022441"/>
    </source>
</evidence>
<dbReference type="InterPro" id="IPR006652">
    <property type="entry name" value="Kelch_1"/>
</dbReference>
<evidence type="ECO:0000313" key="5">
    <source>
        <dbReference type="Proteomes" id="UP000886611"/>
    </source>
</evidence>
<feature type="non-terminal residue" evidence="4">
    <location>
        <position position="1"/>
    </location>
</feature>
<dbReference type="Gene3D" id="2.120.10.80">
    <property type="entry name" value="Kelch-type beta propeller"/>
    <property type="match status" value="2"/>
</dbReference>
<evidence type="ECO:0000313" key="4">
    <source>
        <dbReference type="EMBL" id="KAG2455595.1"/>
    </source>
</evidence>
<dbReference type="Pfam" id="PF00651">
    <property type="entry name" value="BTB"/>
    <property type="match status" value="1"/>
</dbReference>
<dbReference type="EMBL" id="JAATIS010009265">
    <property type="protein sequence ID" value="KAG2455595.1"/>
    <property type="molecule type" value="Genomic_DNA"/>
</dbReference>
<dbReference type="SMART" id="SM00225">
    <property type="entry name" value="BTB"/>
    <property type="match status" value="1"/>
</dbReference>
<dbReference type="SMART" id="SM00875">
    <property type="entry name" value="BACK"/>
    <property type="match status" value="1"/>
</dbReference>
<dbReference type="Proteomes" id="UP000886611">
    <property type="component" value="Unassembled WGS sequence"/>
</dbReference>
<keyword evidence="2" id="KW-0677">Repeat</keyword>
<dbReference type="PANTHER" id="PTHR45632">
    <property type="entry name" value="LD33804P"/>
    <property type="match status" value="1"/>
</dbReference>
<evidence type="ECO:0000259" key="3">
    <source>
        <dbReference type="PROSITE" id="PS50097"/>
    </source>
</evidence>
<dbReference type="SMART" id="SM00612">
    <property type="entry name" value="Kelch"/>
    <property type="match status" value="5"/>
</dbReference>
<dbReference type="Gene3D" id="3.30.710.10">
    <property type="entry name" value="Potassium Channel Kv1.1, Chain A"/>
    <property type="match status" value="1"/>
</dbReference>
<dbReference type="Pfam" id="PF24681">
    <property type="entry name" value="Kelch_KLHDC2_KLHL20_DRC7"/>
    <property type="match status" value="1"/>
</dbReference>
<feature type="domain" description="BTB" evidence="3">
    <location>
        <begin position="30"/>
        <end position="97"/>
    </location>
</feature>
<comment type="caution">
    <text evidence="4">The sequence shown here is derived from an EMBL/GenBank/DDBJ whole genome shotgun (WGS) entry which is preliminary data.</text>
</comment>
<dbReference type="InterPro" id="IPR011333">
    <property type="entry name" value="SKP1/BTB/POZ_sf"/>
</dbReference>
<gene>
    <name evidence="4" type="primary">Klhl9</name>
    <name evidence="4" type="ORF">GTO96_0006775</name>
</gene>
<dbReference type="InterPro" id="IPR015915">
    <property type="entry name" value="Kelch-typ_b-propeller"/>
</dbReference>
<dbReference type="InterPro" id="IPR011705">
    <property type="entry name" value="BACK"/>
</dbReference>
<dbReference type="PANTHER" id="PTHR45632:SF15">
    <property type="entry name" value="BTB DOMAIN-CONTAINING PROTEIN"/>
    <property type="match status" value="1"/>
</dbReference>
<dbReference type="SUPFAM" id="SSF54695">
    <property type="entry name" value="POZ domain"/>
    <property type="match status" value="1"/>
</dbReference>
<name>A0A8X7WTA5_POLSE</name>
<proteinExistence type="predicted"/>
<keyword evidence="1" id="KW-0880">Kelch repeat</keyword>
<dbReference type="Pfam" id="PF07707">
    <property type="entry name" value="BACK"/>
    <property type="match status" value="1"/>
</dbReference>
<sequence length="637" mass="69911">MESELELEAESHARTLLDSACALRGQRLLCDVTLDAQGQTFPAHKLILASASGYCRVLFVGRSGPPDDGVVKLKDVSARGLGLLLDFIYTGKVRLSLATIEDTLRAAQTLLVRDAIRLCLQFLDETLGPENCLEVLRIAQKLGPGELRQKAASCLARSALSLPRDPEWLLRLDGDTLCETLRAGNLPAHTELELFQYAVAWLSREAGRKKDACHVLGHIRFPLIPMEELRAHVQEAPVMKTDSECFRLVQEALSYHCQPYAQPALQSPRTQVRSDVQHLLVLGGRTGDGDGVCGHMWVAESGGSEWRKLGELGRPVYNHCVAVLGGFVFIIGGQYSFDAAGRQPTNEVFRFDPRNGSWLQVSGMLHKRTRFHAEALADSIFAVAGGTLLGTLTNTVEEYQPMENKWNLCAPFPVAVADHAGASHKGILYISGGFSAGKVLNELHSYLPRLKRWVVNSPMACARCDHGMAALHDSIFCVGGRTLNSVSMATNTLPRSRGASLTRLFCALQLQDWVHVNETECYCPLADQWTTLTVSPFECCQFSVGTCGSRMFLVGGASLRHRLKKDGVFIYDSLEKKWQKAASLPLPLIDHAACVVKLDSRLLRDSMAGEKGDSVVSTKKSTLQLFVRDKGVESGIR</sequence>
<reference evidence="4 5" key="1">
    <citation type="journal article" date="2021" name="Cell">
        <title>Tracing the genetic footprints of vertebrate landing in non-teleost ray-finned fishes.</title>
        <authorList>
            <person name="Bi X."/>
            <person name="Wang K."/>
            <person name="Yang L."/>
            <person name="Pan H."/>
            <person name="Jiang H."/>
            <person name="Wei Q."/>
            <person name="Fang M."/>
            <person name="Yu H."/>
            <person name="Zhu C."/>
            <person name="Cai Y."/>
            <person name="He Y."/>
            <person name="Gan X."/>
            <person name="Zeng H."/>
            <person name="Yu D."/>
            <person name="Zhu Y."/>
            <person name="Jiang H."/>
            <person name="Qiu Q."/>
            <person name="Yang H."/>
            <person name="Zhang Y.E."/>
            <person name="Wang W."/>
            <person name="Zhu M."/>
            <person name="He S."/>
            <person name="Zhang G."/>
        </authorList>
    </citation>
    <scope>NUCLEOTIDE SEQUENCE [LARGE SCALE GENOMIC DNA]</scope>
    <source>
        <strain evidence="4">Bchr_013</strain>
    </source>
</reference>
<dbReference type="InterPro" id="IPR000210">
    <property type="entry name" value="BTB/POZ_dom"/>
</dbReference>
<organism evidence="4 5">
    <name type="scientific">Polypterus senegalus</name>
    <name type="common">Senegal bichir</name>
    <dbReference type="NCBI Taxonomy" id="55291"/>
    <lineage>
        <taxon>Eukaryota</taxon>
        <taxon>Metazoa</taxon>
        <taxon>Chordata</taxon>
        <taxon>Craniata</taxon>
        <taxon>Vertebrata</taxon>
        <taxon>Euteleostomi</taxon>
        <taxon>Actinopterygii</taxon>
        <taxon>Polypteriformes</taxon>
        <taxon>Polypteridae</taxon>
        <taxon>Polypterus</taxon>
    </lineage>
</organism>
<dbReference type="SUPFAM" id="SSF117281">
    <property type="entry name" value="Kelch motif"/>
    <property type="match status" value="2"/>
</dbReference>
<evidence type="ECO:0000256" key="2">
    <source>
        <dbReference type="ARBA" id="ARBA00022737"/>
    </source>
</evidence>
<keyword evidence="5" id="KW-1185">Reference proteome</keyword>
<feature type="non-terminal residue" evidence="4">
    <location>
        <position position="637"/>
    </location>
</feature>
<dbReference type="Gene3D" id="1.25.40.420">
    <property type="match status" value="1"/>
</dbReference>
<protein>
    <submittedName>
        <fullName evidence="4">KLHL9 protein</fullName>
    </submittedName>
</protein>
<accession>A0A8X7WTA5</accession>
<dbReference type="AlphaFoldDB" id="A0A8X7WTA5"/>
<dbReference type="PROSITE" id="PS50097">
    <property type="entry name" value="BTB"/>
    <property type="match status" value="1"/>
</dbReference>